<dbReference type="OrthoDB" id="1932217at2759"/>
<evidence type="ECO:0000313" key="1">
    <source>
        <dbReference type="EMBL" id="KAG6409249.1"/>
    </source>
</evidence>
<reference evidence="1" key="1">
    <citation type="submission" date="2018-01" db="EMBL/GenBank/DDBJ databases">
        <authorList>
            <person name="Mao J.F."/>
        </authorList>
    </citation>
    <scope>NUCLEOTIDE SEQUENCE</scope>
    <source>
        <strain evidence="1">Huo1</strain>
        <tissue evidence="1">Leaf</tissue>
    </source>
</reference>
<gene>
    <name evidence="1" type="ORF">SASPL_132283</name>
</gene>
<reference evidence="1" key="2">
    <citation type="submission" date="2020-08" db="EMBL/GenBank/DDBJ databases">
        <title>Plant Genome Project.</title>
        <authorList>
            <person name="Zhang R.-G."/>
        </authorList>
    </citation>
    <scope>NUCLEOTIDE SEQUENCE</scope>
    <source>
        <strain evidence="1">Huo1</strain>
        <tissue evidence="1">Leaf</tissue>
    </source>
</reference>
<evidence type="ECO:0000313" key="2">
    <source>
        <dbReference type="Proteomes" id="UP000298416"/>
    </source>
</evidence>
<name>A0A8X8XAM4_SALSN</name>
<keyword evidence="2" id="KW-1185">Reference proteome</keyword>
<proteinExistence type="predicted"/>
<dbReference type="Proteomes" id="UP000298416">
    <property type="component" value="Unassembled WGS sequence"/>
</dbReference>
<dbReference type="PANTHER" id="PTHR33872:SF7">
    <property type="entry name" value="OSJNBA0084K11.10-LIKE PROTEIN"/>
    <property type="match status" value="1"/>
</dbReference>
<organism evidence="1">
    <name type="scientific">Salvia splendens</name>
    <name type="common">Scarlet sage</name>
    <dbReference type="NCBI Taxonomy" id="180675"/>
    <lineage>
        <taxon>Eukaryota</taxon>
        <taxon>Viridiplantae</taxon>
        <taxon>Streptophyta</taxon>
        <taxon>Embryophyta</taxon>
        <taxon>Tracheophyta</taxon>
        <taxon>Spermatophyta</taxon>
        <taxon>Magnoliopsida</taxon>
        <taxon>eudicotyledons</taxon>
        <taxon>Gunneridae</taxon>
        <taxon>Pentapetalae</taxon>
        <taxon>asterids</taxon>
        <taxon>lamiids</taxon>
        <taxon>Lamiales</taxon>
        <taxon>Lamiaceae</taxon>
        <taxon>Nepetoideae</taxon>
        <taxon>Mentheae</taxon>
        <taxon>Salviinae</taxon>
        <taxon>Salvia</taxon>
        <taxon>Salvia subgen. Calosphace</taxon>
        <taxon>core Calosphace</taxon>
    </lineage>
</organism>
<sequence>MVAQSVTNKQIARYWNQRRRLEEDHLFAAVKAAARLRARNLSEEDYLRFKESLAVEEEEKSKSAGAKDWWTKSKYAYLNQPAADHPRRRTDHFHLLPPPPQYSFAFKSASLLKFISPAT</sequence>
<accession>A0A8X8XAM4</accession>
<dbReference type="PANTHER" id="PTHR33872">
    <property type="entry name" value="DNA POLYMERASE EPSILON CATALYTIC SUBUNIT A"/>
    <property type="match status" value="1"/>
</dbReference>
<protein>
    <submittedName>
        <fullName evidence="1">Uncharacterized protein</fullName>
    </submittedName>
</protein>
<comment type="caution">
    <text evidence="1">The sequence shown here is derived from an EMBL/GenBank/DDBJ whole genome shotgun (WGS) entry which is preliminary data.</text>
</comment>
<dbReference type="AlphaFoldDB" id="A0A8X8XAM4"/>
<dbReference type="EMBL" id="PNBA02000011">
    <property type="protein sequence ID" value="KAG6409249.1"/>
    <property type="molecule type" value="Genomic_DNA"/>
</dbReference>